<dbReference type="SUPFAM" id="SSF81273">
    <property type="entry name" value="H-NS histone-like proteins"/>
    <property type="match status" value="1"/>
</dbReference>
<reference evidence="2 3" key="1">
    <citation type="submission" date="2017-11" db="EMBL/GenBank/DDBJ databases">
        <authorList>
            <person name="Seth-Smith MB H."/>
        </authorList>
    </citation>
    <scope>NUCLEOTIDE SEQUENCE [LARGE SCALE GENOMIC DNA]</scope>
    <source>
        <strain evidence="2">E</strain>
    </source>
</reference>
<dbReference type="GeneID" id="71058939"/>
<proteinExistence type="predicted"/>
<organism evidence="2 3">
    <name type="scientific">Burkholderia stabilis</name>
    <dbReference type="NCBI Taxonomy" id="95485"/>
    <lineage>
        <taxon>Bacteria</taxon>
        <taxon>Pseudomonadati</taxon>
        <taxon>Pseudomonadota</taxon>
        <taxon>Betaproteobacteria</taxon>
        <taxon>Burkholderiales</taxon>
        <taxon>Burkholderiaceae</taxon>
        <taxon>Burkholderia</taxon>
        <taxon>Burkholderia cepacia complex</taxon>
    </lineage>
</organism>
<sequence length="94" mass="11202">MPKYQELIKQRAELERQIDIAKSSERAAILDEIRRLVIEFQFNAREIFVAKKMRGNIKLTPKFRDPETGKTWCGRGRTPLWLRGKNPRDYLITR</sequence>
<protein>
    <submittedName>
        <fullName evidence="2">H-NS histone family</fullName>
    </submittedName>
</protein>
<dbReference type="InterPro" id="IPR027444">
    <property type="entry name" value="H-NS_C_dom"/>
</dbReference>
<evidence type="ECO:0000259" key="1">
    <source>
        <dbReference type="Pfam" id="PF00816"/>
    </source>
</evidence>
<dbReference type="GO" id="GO:0003677">
    <property type="term" value="F:DNA binding"/>
    <property type="evidence" value="ECO:0007669"/>
    <property type="project" value="InterPro"/>
</dbReference>
<dbReference type="KEGG" id="bstl:BBJ41_32355"/>
<evidence type="ECO:0000313" key="3">
    <source>
        <dbReference type="Proteomes" id="UP000268684"/>
    </source>
</evidence>
<name>A0AAJ5T862_9BURK</name>
<evidence type="ECO:0000313" key="2">
    <source>
        <dbReference type="EMBL" id="VBB16320.1"/>
    </source>
</evidence>
<dbReference type="RefSeq" id="WP_069750202.1">
    <property type="nucleotide sequence ID" value="NZ_CADFDX010000005.1"/>
</dbReference>
<accession>A0AAJ5T862</accession>
<dbReference type="Pfam" id="PF00816">
    <property type="entry name" value="Histone_HNS"/>
    <property type="match status" value="1"/>
</dbReference>
<dbReference type="EMBL" id="LR025743">
    <property type="protein sequence ID" value="VBB16320.1"/>
    <property type="molecule type" value="Genomic_DNA"/>
</dbReference>
<keyword evidence="3" id="KW-1185">Reference proteome</keyword>
<gene>
    <name evidence="2" type="ORF">BSTAB16_6523</name>
</gene>
<dbReference type="Proteomes" id="UP000268684">
    <property type="component" value="Chromosome II"/>
</dbReference>
<dbReference type="AlphaFoldDB" id="A0AAJ5T862"/>
<feature type="domain" description="DNA-binding protein H-NS-like C-terminal" evidence="1">
    <location>
        <begin position="61"/>
        <end position="92"/>
    </location>
</feature>
<dbReference type="Gene3D" id="4.10.430.30">
    <property type="match status" value="1"/>
</dbReference>